<reference evidence="3 4" key="1">
    <citation type="journal article" date="2011" name="J. Bacteriol.">
        <title>Genome sequence of 'Pedosphaera parvula' Ellin514, an aerobic Verrucomicrobial isolate from pasture soil.</title>
        <authorList>
            <person name="Kant R."/>
            <person name="van Passel M.W."/>
            <person name="Sangwan P."/>
            <person name="Palva A."/>
            <person name="Lucas S."/>
            <person name="Copeland A."/>
            <person name="Lapidus A."/>
            <person name="Glavina Del Rio T."/>
            <person name="Dalin E."/>
            <person name="Tice H."/>
            <person name="Bruce D."/>
            <person name="Goodwin L."/>
            <person name="Pitluck S."/>
            <person name="Chertkov O."/>
            <person name="Larimer F.W."/>
            <person name="Land M.L."/>
            <person name="Hauser L."/>
            <person name="Brettin T.S."/>
            <person name="Detter J.C."/>
            <person name="Han S."/>
            <person name="de Vos W.M."/>
            <person name="Janssen P.H."/>
            <person name="Smidt H."/>
        </authorList>
    </citation>
    <scope>NUCLEOTIDE SEQUENCE [LARGE SCALE GENOMIC DNA]</scope>
    <source>
        <strain evidence="3 4">Ellin514</strain>
    </source>
</reference>
<organism evidence="3 4">
    <name type="scientific">Pedosphaera parvula (strain Ellin514)</name>
    <dbReference type="NCBI Taxonomy" id="320771"/>
    <lineage>
        <taxon>Bacteria</taxon>
        <taxon>Pseudomonadati</taxon>
        <taxon>Verrucomicrobiota</taxon>
        <taxon>Pedosphaerae</taxon>
        <taxon>Pedosphaerales</taxon>
        <taxon>Pedosphaeraceae</taxon>
        <taxon>Pedosphaera</taxon>
    </lineage>
</organism>
<dbReference type="SUPFAM" id="SSF117856">
    <property type="entry name" value="AF0104/ALDC/Ptd012-like"/>
    <property type="match status" value="1"/>
</dbReference>
<dbReference type="Pfam" id="PF03479">
    <property type="entry name" value="PCC"/>
    <property type="match status" value="1"/>
</dbReference>
<keyword evidence="4" id="KW-1185">Reference proteome</keyword>
<gene>
    <name evidence="3" type="ORF">Cflav_PD1653</name>
</gene>
<dbReference type="PROSITE" id="PS51742">
    <property type="entry name" value="PPC"/>
    <property type="match status" value="1"/>
</dbReference>
<dbReference type="Proteomes" id="UP000003688">
    <property type="component" value="Unassembled WGS sequence"/>
</dbReference>
<accession>B9XM33</accession>
<dbReference type="Gene3D" id="3.30.1330.80">
    <property type="entry name" value="Hypothetical protein, similar to alpha- acetolactate decarboxylase, domain 2"/>
    <property type="match status" value="1"/>
</dbReference>
<sequence length="199" mass="21528" precursor="true">MSAYAKPVAWFLAKWLGCMLLVVVAAPQGFSQEAGGEYVAPAYAVPTDKAPGMRVQSLSEENGKAEYAVIFGKGDEVLSGLQEFAESHHVTSAHFTAIGALSEATLAWFDPQRKMYRKVPINGQVEVLSMVGDIALYKGKPAIHTHMVVGFSDGTTRGGHVLNAQVFPTLEVMVTVDPKAMHKRLDPETDLTLIDPTLQ</sequence>
<proteinExistence type="predicted"/>
<dbReference type="PANTHER" id="PTHR34988:SF1">
    <property type="entry name" value="DNA-BINDING PROTEIN"/>
    <property type="match status" value="1"/>
</dbReference>
<evidence type="ECO:0000313" key="3">
    <source>
        <dbReference type="EMBL" id="EEF59161.1"/>
    </source>
</evidence>
<dbReference type="STRING" id="320771.Cflav_PD1653"/>
<keyword evidence="1" id="KW-0732">Signal</keyword>
<dbReference type="PANTHER" id="PTHR34988">
    <property type="entry name" value="PROTEIN, PUTATIVE-RELATED"/>
    <property type="match status" value="1"/>
</dbReference>
<evidence type="ECO:0000259" key="2">
    <source>
        <dbReference type="PROSITE" id="PS51742"/>
    </source>
</evidence>
<dbReference type="InterPro" id="IPR005175">
    <property type="entry name" value="PPC_dom"/>
</dbReference>
<evidence type="ECO:0000313" key="4">
    <source>
        <dbReference type="Proteomes" id="UP000003688"/>
    </source>
</evidence>
<dbReference type="EMBL" id="ABOX02000032">
    <property type="protein sequence ID" value="EEF59161.1"/>
    <property type="molecule type" value="Genomic_DNA"/>
</dbReference>
<dbReference type="RefSeq" id="WP_007416872.1">
    <property type="nucleotide sequence ID" value="NZ_ABOX02000032.1"/>
</dbReference>
<evidence type="ECO:0000256" key="1">
    <source>
        <dbReference type="SAM" id="SignalP"/>
    </source>
</evidence>
<dbReference type="AlphaFoldDB" id="B9XM33"/>
<comment type="caution">
    <text evidence="3">The sequence shown here is derived from an EMBL/GenBank/DDBJ whole genome shotgun (WGS) entry which is preliminary data.</text>
</comment>
<protein>
    <recommendedName>
        <fullName evidence="2">PPC domain-containing protein</fullName>
    </recommendedName>
</protein>
<name>B9XM33_PEDPL</name>
<dbReference type="CDD" id="cd11378">
    <property type="entry name" value="DUF296"/>
    <property type="match status" value="1"/>
</dbReference>
<feature type="signal peptide" evidence="1">
    <location>
        <begin position="1"/>
        <end position="25"/>
    </location>
</feature>
<feature type="domain" description="PPC" evidence="2">
    <location>
        <begin position="60"/>
        <end position="197"/>
    </location>
</feature>
<feature type="chain" id="PRO_5002893099" description="PPC domain-containing protein" evidence="1">
    <location>
        <begin position="26"/>
        <end position="199"/>
    </location>
</feature>